<dbReference type="EMBL" id="LCJR01000018">
    <property type="protein sequence ID" value="KKT81516.1"/>
    <property type="molecule type" value="Genomic_DNA"/>
</dbReference>
<dbReference type="PROSITE" id="PS51257">
    <property type="entry name" value="PROKAR_LIPOPROTEIN"/>
    <property type="match status" value="1"/>
</dbReference>
<organism evidence="2 3">
    <name type="scientific">Candidatus Yanofskybacteria bacterium GW2011_GWA2_44_9</name>
    <dbReference type="NCBI Taxonomy" id="1619025"/>
    <lineage>
        <taxon>Bacteria</taxon>
        <taxon>Candidatus Yanofskyibacteriota</taxon>
    </lineage>
</organism>
<gene>
    <name evidence="2" type="ORF">UW79_C0018G0005</name>
</gene>
<comment type="caution">
    <text evidence="2">The sequence shown here is derived from an EMBL/GenBank/DDBJ whole genome shotgun (WGS) entry which is preliminary data.</text>
</comment>
<evidence type="ECO:0000256" key="1">
    <source>
        <dbReference type="SAM" id="SignalP"/>
    </source>
</evidence>
<feature type="signal peptide" evidence="1">
    <location>
        <begin position="1"/>
        <end position="23"/>
    </location>
</feature>
<dbReference type="InterPro" id="IPR030959">
    <property type="entry name" value="GWxTD_dom"/>
</dbReference>
<name>A0A0G1KCP6_9BACT</name>
<dbReference type="AlphaFoldDB" id="A0A0G1KCP6"/>
<dbReference type="Proteomes" id="UP000034032">
    <property type="component" value="Unassembled WGS sequence"/>
</dbReference>
<sequence length="413" mass="46870">MTRKAALLSITFLLIIGCLPNSAEARWSDKDCTKQDPAASRYCKDFLTNYGFFVTELEFKDLKVRHTIKSIDEFIEEFWKKRDTDPNTPENEFKTLIDGRIRDVKNEVLSMDPDLAGTRFDVNGGLRGDMARIYLLYGMPHFKRKMSGQPIMADLSVWYYFDATGHVLFRFLFISKMGQARLYDRYGFITIEDVAKELSNTGFVSPDETVRIIEYLYIHDPDQVFIAALVEFSYYSDINIGLALKAPEPAAIVAEKNKPNFLGQPEVPSEREFIFSKNHAFLPANLRMVKGQNGPSFIISSSASGMDWEIVGDKAKASLELRISFQHKSSRALHQFESGISIGTSSASVKSGADFYFEFSADGLKNYRNSSEVPEGTLRDLLAGLEPGEYLVNIDLKNVYTKKYVSWRIVLQK</sequence>
<reference evidence="2 3" key="1">
    <citation type="journal article" date="2015" name="Nature">
        <title>rRNA introns, odd ribosomes, and small enigmatic genomes across a large radiation of phyla.</title>
        <authorList>
            <person name="Brown C.T."/>
            <person name="Hug L.A."/>
            <person name="Thomas B.C."/>
            <person name="Sharon I."/>
            <person name="Castelle C.J."/>
            <person name="Singh A."/>
            <person name="Wilkins M.J."/>
            <person name="Williams K.H."/>
            <person name="Banfield J.F."/>
        </authorList>
    </citation>
    <scope>NUCLEOTIDE SEQUENCE [LARGE SCALE GENOMIC DNA]</scope>
</reference>
<evidence type="ECO:0000313" key="3">
    <source>
        <dbReference type="Proteomes" id="UP000034032"/>
    </source>
</evidence>
<dbReference type="NCBIfam" id="TIGR04514">
    <property type="entry name" value="GWxTD_dom"/>
    <property type="match status" value="1"/>
</dbReference>
<evidence type="ECO:0000313" key="2">
    <source>
        <dbReference type="EMBL" id="KKT81516.1"/>
    </source>
</evidence>
<protein>
    <recommendedName>
        <fullName evidence="4">GWxTD domain-containing protein</fullName>
    </recommendedName>
</protein>
<proteinExistence type="predicted"/>
<evidence type="ECO:0008006" key="4">
    <source>
        <dbReference type="Google" id="ProtNLM"/>
    </source>
</evidence>
<feature type="chain" id="PRO_5002538126" description="GWxTD domain-containing protein" evidence="1">
    <location>
        <begin position="24"/>
        <end position="413"/>
    </location>
</feature>
<keyword evidence="1" id="KW-0732">Signal</keyword>
<accession>A0A0G1KCP6</accession>